<dbReference type="RefSeq" id="WP_245930302.1">
    <property type="nucleotide sequence ID" value="NZ_PVZC01000005.1"/>
</dbReference>
<comment type="caution">
    <text evidence="10">The sequence shown here is derived from an EMBL/GenBank/DDBJ whole genome shotgun (WGS) entry which is preliminary data.</text>
</comment>
<dbReference type="CDD" id="cd06171">
    <property type="entry name" value="Sigma70_r4"/>
    <property type="match status" value="1"/>
</dbReference>
<comment type="similarity">
    <text evidence="1 6">Belongs to the sigma-70 factor family. ECF subfamily.</text>
</comment>
<dbReference type="InterPro" id="IPR039425">
    <property type="entry name" value="RNA_pol_sigma-70-like"/>
</dbReference>
<dbReference type="Pfam" id="PF08281">
    <property type="entry name" value="Sigma70_r4_2"/>
    <property type="match status" value="1"/>
</dbReference>
<dbReference type="GO" id="GO:0003677">
    <property type="term" value="F:DNA binding"/>
    <property type="evidence" value="ECO:0007669"/>
    <property type="project" value="UniProtKB-KW"/>
</dbReference>
<dbReference type="GO" id="GO:0006950">
    <property type="term" value="P:response to stress"/>
    <property type="evidence" value="ECO:0007669"/>
    <property type="project" value="UniProtKB-ARBA"/>
</dbReference>
<evidence type="ECO:0000256" key="3">
    <source>
        <dbReference type="ARBA" id="ARBA00023082"/>
    </source>
</evidence>
<name>A0A2T0Q2M9_9ACTN</name>
<evidence type="ECO:0000256" key="1">
    <source>
        <dbReference type="ARBA" id="ARBA00010641"/>
    </source>
</evidence>
<dbReference type="InterPro" id="IPR000838">
    <property type="entry name" value="RNA_pol_sigma70_ECF_CS"/>
</dbReference>
<feature type="domain" description="RNA polymerase sigma-70 region 2" evidence="8">
    <location>
        <begin position="60"/>
        <end position="125"/>
    </location>
</feature>
<dbReference type="SUPFAM" id="SSF88946">
    <property type="entry name" value="Sigma2 domain of RNA polymerase sigma factors"/>
    <property type="match status" value="1"/>
</dbReference>
<dbReference type="InterPro" id="IPR007627">
    <property type="entry name" value="RNA_pol_sigma70_r2"/>
</dbReference>
<evidence type="ECO:0000256" key="4">
    <source>
        <dbReference type="ARBA" id="ARBA00023125"/>
    </source>
</evidence>
<dbReference type="Gene3D" id="1.10.1740.10">
    <property type="match status" value="1"/>
</dbReference>
<dbReference type="InterPro" id="IPR013249">
    <property type="entry name" value="RNA_pol_sigma70_r4_t2"/>
</dbReference>
<keyword evidence="3 6" id="KW-0731">Sigma factor</keyword>
<evidence type="ECO:0000313" key="10">
    <source>
        <dbReference type="EMBL" id="PRX98052.1"/>
    </source>
</evidence>
<dbReference type="NCBIfam" id="TIGR02937">
    <property type="entry name" value="sigma70-ECF"/>
    <property type="match status" value="1"/>
</dbReference>
<evidence type="ECO:0000256" key="6">
    <source>
        <dbReference type="RuleBase" id="RU000716"/>
    </source>
</evidence>
<dbReference type="PROSITE" id="PS01063">
    <property type="entry name" value="SIGMA70_ECF"/>
    <property type="match status" value="1"/>
</dbReference>
<dbReference type="AlphaFoldDB" id="A0A2T0Q2M9"/>
<evidence type="ECO:0000256" key="2">
    <source>
        <dbReference type="ARBA" id="ARBA00023015"/>
    </source>
</evidence>
<keyword evidence="5 6" id="KW-0804">Transcription</keyword>
<dbReference type="GO" id="GO:0006352">
    <property type="term" value="P:DNA-templated transcription initiation"/>
    <property type="evidence" value="ECO:0007669"/>
    <property type="project" value="InterPro"/>
</dbReference>
<accession>A0A2T0Q2M9</accession>
<evidence type="ECO:0000256" key="7">
    <source>
        <dbReference type="SAM" id="MobiDB-lite"/>
    </source>
</evidence>
<evidence type="ECO:0000259" key="8">
    <source>
        <dbReference type="Pfam" id="PF04542"/>
    </source>
</evidence>
<gene>
    <name evidence="10" type="ORF">CLV72_105405</name>
</gene>
<dbReference type="InterPro" id="IPR013324">
    <property type="entry name" value="RNA_pol_sigma_r3/r4-like"/>
</dbReference>
<dbReference type="EMBL" id="PVZC01000005">
    <property type="protein sequence ID" value="PRX98052.1"/>
    <property type="molecule type" value="Genomic_DNA"/>
</dbReference>
<dbReference type="PANTHER" id="PTHR43133:SF61">
    <property type="entry name" value="ECF RNA POLYMERASE SIGMA FACTOR SIGC"/>
    <property type="match status" value="1"/>
</dbReference>
<dbReference type="SUPFAM" id="SSF88659">
    <property type="entry name" value="Sigma3 and sigma4 domains of RNA polymerase sigma factors"/>
    <property type="match status" value="1"/>
</dbReference>
<dbReference type="InterPro" id="IPR036388">
    <property type="entry name" value="WH-like_DNA-bd_sf"/>
</dbReference>
<feature type="region of interest" description="Disordered" evidence="7">
    <location>
        <begin position="1"/>
        <end position="35"/>
    </location>
</feature>
<keyword evidence="2 6" id="KW-0805">Transcription regulation</keyword>
<keyword evidence="11" id="KW-1185">Reference proteome</keyword>
<dbReference type="GO" id="GO:0016987">
    <property type="term" value="F:sigma factor activity"/>
    <property type="evidence" value="ECO:0007669"/>
    <property type="project" value="UniProtKB-KW"/>
</dbReference>
<dbReference type="InterPro" id="IPR014284">
    <property type="entry name" value="RNA_pol_sigma-70_dom"/>
</dbReference>
<dbReference type="Gene3D" id="1.10.10.10">
    <property type="entry name" value="Winged helix-like DNA-binding domain superfamily/Winged helix DNA-binding domain"/>
    <property type="match status" value="1"/>
</dbReference>
<dbReference type="Proteomes" id="UP000237846">
    <property type="component" value="Unassembled WGS sequence"/>
</dbReference>
<sequence length="235" mass="25250">MDDTARPAGGTRTAPPRTDRPHPARPHGRPGAGRAMDDLALTDLAIAAVAGGDQAALARLFQETRPDVSRFIRGMAAPDLVEDLTQETYLRAIRSLPGFAGRAPVRSWLRSIARHTVVDQYRAASARPRTVGVEDWEAVTPLGRAAPSAFDEEYALLDLLATVAEPRRSAFVLTQLEGFSYAEAARMAGVPVGTVRSRVARAREDLAAALRSAEADRGGDAASEPFGDDRVRGRR</sequence>
<proteinExistence type="inferred from homology"/>
<evidence type="ECO:0000313" key="11">
    <source>
        <dbReference type="Proteomes" id="UP000237846"/>
    </source>
</evidence>
<feature type="domain" description="RNA polymerase sigma factor 70 region 4 type 2" evidence="9">
    <location>
        <begin position="155"/>
        <end position="206"/>
    </location>
</feature>
<dbReference type="InterPro" id="IPR013325">
    <property type="entry name" value="RNA_pol_sigma_r2"/>
</dbReference>
<reference evidence="10 11" key="1">
    <citation type="submission" date="2018-03" db="EMBL/GenBank/DDBJ databases">
        <title>Genomic Encyclopedia of Archaeal and Bacterial Type Strains, Phase II (KMG-II): from individual species to whole genera.</title>
        <authorList>
            <person name="Goeker M."/>
        </authorList>
    </citation>
    <scope>NUCLEOTIDE SEQUENCE [LARGE SCALE GENOMIC DNA]</scope>
    <source>
        <strain evidence="10 11">DSM 45601</strain>
    </source>
</reference>
<evidence type="ECO:0000259" key="9">
    <source>
        <dbReference type="Pfam" id="PF08281"/>
    </source>
</evidence>
<organism evidence="10 11">
    <name type="scientific">Allonocardiopsis opalescens</name>
    <dbReference type="NCBI Taxonomy" id="1144618"/>
    <lineage>
        <taxon>Bacteria</taxon>
        <taxon>Bacillati</taxon>
        <taxon>Actinomycetota</taxon>
        <taxon>Actinomycetes</taxon>
        <taxon>Streptosporangiales</taxon>
        <taxon>Allonocardiopsis</taxon>
    </lineage>
</organism>
<dbReference type="Pfam" id="PF04542">
    <property type="entry name" value="Sigma70_r2"/>
    <property type="match status" value="1"/>
</dbReference>
<protein>
    <recommendedName>
        <fullName evidence="6">RNA polymerase sigma factor</fullName>
    </recommendedName>
</protein>
<dbReference type="PANTHER" id="PTHR43133">
    <property type="entry name" value="RNA POLYMERASE ECF-TYPE SIGMA FACTO"/>
    <property type="match status" value="1"/>
</dbReference>
<feature type="region of interest" description="Disordered" evidence="7">
    <location>
        <begin position="211"/>
        <end position="235"/>
    </location>
</feature>
<evidence type="ECO:0000256" key="5">
    <source>
        <dbReference type="ARBA" id="ARBA00023163"/>
    </source>
</evidence>
<keyword evidence="4 6" id="KW-0238">DNA-binding</keyword>